<reference evidence="3 4" key="1">
    <citation type="submission" date="2013-10" db="EMBL/GenBank/DDBJ databases">
        <title>Draft genomes and the virulence plasmids of Sd1617 vaccine constructs: WRSd3 and WRSd5.</title>
        <authorList>
            <person name="Aksomboon Vongsawan A."/>
            <person name="Venkatesan M.M."/>
            <person name="Vaisvil B."/>
            <person name="Emel G."/>
            <person name="Kepatral V."/>
            <person name="Sethabutr O."/>
            <person name="Serichantalergs O."/>
            <person name="Mason C."/>
        </authorList>
    </citation>
    <scope>NUCLEOTIDE SEQUENCE [LARGE SCALE GENOMIC DNA]</scope>
    <source>
        <strain evidence="3 4">WRSd3</strain>
    </source>
</reference>
<feature type="domain" description="Fimbrial-type adhesion" evidence="2">
    <location>
        <begin position="41"/>
        <end position="168"/>
    </location>
</feature>
<evidence type="ECO:0000313" key="3">
    <source>
        <dbReference type="EMBL" id="ESU79507.1"/>
    </source>
</evidence>
<dbReference type="RefSeq" id="WP_000692527.1">
    <property type="nucleotide sequence ID" value="NZ_AXUT01000158.1"/>
</dbReference>
<dbReference type="GO" id="GO:0009289">
    <property type="term" value="C:pilus"/>
    <property type="evidence" value="ECO:0007669"/>
    <property type="project" value="InterPro"/>
</dbReference>
<dbReference type="SUPFAM" id="SSF49401">
    <property type="entry name" value="Bacterial adhesins"/>
    <property type="match status" value="1"/>
</dbReference>
<evidence type="ECO:0000313" key="4">
    <source>
        <dbReference type="Proteomes" id="UP000017944"/>
    </source>
</evidence>
<dbReference type="Gene3D" id="2.60.40.1090">
    <property type="entry name" value="Fimbrial-type adhesion domain"/>
    <property type="match status" value="1"/>
</dbReference>
<dbReference type="PATRIC" id="fig|1401327.3.peg.1939"/>
<dbReference type="InterPro" id="IPR050263">
    <property type="entry name" value="Bact_Fimbrial_Adh_Pro"/>
</dbReference>
<keyword evidence="1" id="KW-0732">Signal</keyword>
<accession>A0A090NGZ0</accession>
<feature type="chain" id="PRO_5001860515" evidence="1">
    <location>
        <begin position="26"/>
        <end position="168"/>
    </location>
</feature>
<comment type="caution">
    <text evidence="3">The sequence shown here is derived from an EMBL/GenBank/DDBJ whole genome shotgun (WGS) entry which is preliminary data.</text>
</comment>
<dbReference type="Proteomes" id="UP000017944">
    <property type="component" value="Unassembled WGS sequence"/>
</dbReference>
<proteinExistence type="predicted"/>
<organism evidence="3 4">
    <name type="scientific">Shigella dysenteriae WRSd3</name>
    <dbReference type="NCBI Taxonomy" id="1401327"/>
    <lineage>
        <taxon>Bacteria</taxon>
        <taxon>Pseudomonadati</taxon>
        <taxon>Pseudomonadota</taxon>
        <taxon>Gammaproteobacteria</taxon>
        <taxon>Enterobacterales</taxon>
        <taxon>Enterobacteriaceae</taxon>
        <taxon>Shigella</taxon>
    </lineage>
</organism>
<dbReference type="InterPro" id="IPR008966">
    <property type="entry name" value="Adhesion_dom_sf"/>
</dbReference>
<dbReference type="AlphaFoldDB" id="A0A090NGZ0"/>
<dbReference type="InterPro" id="IPR036937">
    <property type="entry name" value="Adhesion_dom_fimbrial_sf"/>
</dbReference>
<dbReference type="PANTHER" id="PTHR33420:SF34">
    <property type="entry name" value="MINOR FIMBRIAL SUBUNIT"/>
    <property type="match status" value="1"/>
</dbReference>
<evidence type="ECO:0000259" key="2">
    <source>
        <dbReference type="Pfam" id="PF00419"/>
    </source>
</evidence>
<sequence length="168" mass="18129">MKIIYLAVSGIALLVCGAMNSVAVAGESQTRSLTLRVLVDGPPPCSVKGSRVEFGNVVINEIDGNNYRRNVDYTLDCRNSLMSDLQLQLKGTTTVINGEKVISTDIAGFGIRIENAADNSLFAVGENNWTAFNINNQPQLKAVPVKENGVQLTAAEFNATMTMVVDYQ</sequence>
<feature type="signal peptide" evidence="1">
    <location>
        <begin position="1"/>
        <end position="25"/>
    </location>
</feature>
<dbReference type="Pfam" id="PF00419">
    <property type="entry name" value="Fimbrial"/>
    <property type="match status" value="1"/>
</dbReference>
<dbReference type="EMBL" id="AXUT01000158">
    <property type="protein sequence ID" value="ESU79507.1"/>
    <property type="molecule type" value="Genomic_DNA"/>
</dbReference>
<name>A0A090NGZ0_SHIDY</name>
<evidence type="ECO:0000256" key="1">
    <source>
        <dbReference type="SAM" id="SignalP"/>
    </source>
</evidence>
<dbReference type="InterPro" id="IPR000259">
    <property type="entry name" value="Adhesion_dom_fimbrial"/>
</dbReference>
<dbReference type="GO" id="GO:0043709">
    <property type="term" value="P:cell adhesion involved in single-species biofilm formation"/>
    <property type="evidence" value="ECO:0007669"/>
    <property type="project" value="TreeGrafter"/>
</dbReference>
<gene>
    <name evidence="3" type="ORF">WRSd3_02093</name>
</gene>
<dbReference type="PANTHER" id="PTHR33420">
    <property type="entry name" value="FIMBRIAL SUBUNIT ELFA-RELATED"/>
    <property type="match status" value="1"/>
</dbReference>
<protein>
    <submittedName>
        <fullName evidence="3">Minor fimbrial protein PRSF</fullName>
    </submittedName>
</protein>